<evidence type="ECO:0000313" key="2">
    <source>
        <dbReference type="EMBL" id="RLM54791.1"/>
    </source>
</evidence>
<keyword evidence="3" id="KW-1185">Reference proteome</keyword>
<proteinExistence type="predicted"/>
<feature type="region of interest" description="Disordered" evidence="1">
    <location>
        <begin position="85"/>
        <end position="134"/>
    </location>
</feature>
<accession>A0A3L6PEJ7</accession>
<dbReference type="OrthoDB" id="683469at2759"/>
<name>A0A3L6PEJ7_PANMI</name>
<evidence type="ECO:0000256" key="1">
    <source>
        <dbReference type="SAM" id="MobiDB-lite"/>
    </source>
</evidence>
<reference evidence="3" key="1">
    <citation type="journal article" date="2019" name="Nat. Commun.">
        <title>The genome of broomcorn millet.</title>
        <authorList>
            <person name="Zou C."/>
            <person name="Miki D."/>
            <person name="Li D."/>
            <person name="Tang Q."/>
            <person name="Xiao L."/>
            <person name="Rajput S."/>
            <person name="Deng P."/>
            <person name="Jia W."/>
            <person name="Huang R."/>
            <person name="Zhang M."/>
            <person name="Sun Y."/>
            <person name="Hu J."/>
            <person name="Fu X."/>
            <person name="Schnable P.S."/>
            <person name="Li F."/>
            <person name="Zhang H."/>
            <person name="Feng B."/>
            <person name="Zhu X."/>
            <person name="Liu R."/>
            <person name="Schnable J.C."/>
            <person name="Zhu J.-K."/>
            <person name="Zhang H."/>
        </authorList>
    </citation>
    <scope>NUCLEOTIDE SEQUENCE [LARGE SCALE GENOMIC DNA]</scope>
</reference>
<evidence type="ECO:0000313" key="3">
    <source>
        <dbReference type="Proteomes" id="UP000275267"/>
    </source>
</evidence>
<comment type="caution">
    <text evidence="2">The sequence shown here is derived from an EMBL/GenBank/DDBJ whole genome shotgun (WGS) entry which is preliminary data.</text>
</comment>
<protein>
    <submittedName>
        <fullName evidence="2">Uncharacterized protein</fullName>
    </submittedName>
</protein>
<gene>
    <name evidence="2" type="ORF">C2845_PM10G10280</name>
</gene>
<organism evidence="2 3">
    <name type="scientific">Panicum miliaceum</name>
    <name type="common">Proso millet</name>
    <name type="synonym">Broomcorn millet</name>
    <dbReference type="NCBI Taxonomy" id="4540"/>
    <lineage>
        <taxon>Eukaryota</taxon>
        <taxon>Viridiplantae</taxon>
        <taxon>Streptophyta</taxon>
        <taxon>Embryophyta</taxon>
        <taxon>Tracheophyta</taxon>
        <taxon>Spermatophyta</taxon>
        <taxon>Magnoliopsida</taxon>
        <taxon>Liliopsida</taxon>
        <taxon>Poales</taxon>
        <taxon>Poaceae</taxon>
        <taxon>PACMAD clade</taxon>
        <taxon>Panicoideae</taxon>
        <taxon>Panicodae</taxon>
        <taxon>Paniceae</taxon>
        <taxon>Panicinae</taxon>
        <taxon>Panicum</taxon>
        <taxon>Panicum sect. Panicum</taxon>
    </lineage>
</organism>
<dbReference type="EMBL" id="PQIB02000018">
    <property type="protein sequence ID" value="RLM54791.1"/>
    <property type="molecule type" value="Genomic_DNA"/>
</dbReference>
<sequence>MDATEVPEGASQLVKFLMIVSGIEEDNEMPAAVNMVGEDTPTAMDVVDEEMKIGGFEWAAVPQYGETTARQPMVEEEEKELLMTAGCDPHGDEPTGVDKEWRKNKSEAGETSATEPETSKIVVESSPMPHSSQVITTRRMASLSPTSPGVTTRKMAAISPGGINRRLIIE</sequence>
<dbReference type="Proteomes" id="UP000275267">
    <property type="component" value="Unassembled WGS sequence"/>
</dbReference>
<feature type="compositionally biased region" description="Basic and acidic residues" evidence="1">
    <location>
        <begin position="89"/>
        <end position="108"/>
    </location>
</feature>
<dbReference type="AlphaFoldDB" id="A0A3L6PEJ7"/>